<reference evidence="3" key="1">
    <citation type="submission" date="2025-08" db="UniProtKB">
        <authorList>
            <consortium name="RefSeq"/>
        </authorList>
    </citation>
    <scope>IDENTIFICATION</scope>
    <source>
        <tissue evidence="3">Blood</tissue>
    </source>
</reference>
<dbReference type="Proteomes" id="UP000504640">
    <property type="component" value="Unplaced"/>
</dbReference>
<gene>
    <name evidence="3" type="primary">LOC116534826</name>
</gene>
<feature type="compositionally biased region" description="Polar residues" evidence="1">
    <location>
        <begin position="33"/>
        <end position="43"/>
    </location>
</feature>
<dbReference type="RefSeq" id="XP_032111468.1">
    <property type="nucleotide sequence ID" value="XM_032255577.1"/>
</dbReference>
<name>A0A6J3G096_SAPAP</name>
<dbReference type="AlphaFoldDB" id="A0A6J3G096"/>
<keyword evidence="2" id="KW-1185">Reference proteome</keyword>
<evidence type="ECO:0000313" key="2">
    <source>
        <dbReference type="Proteomes" id="UP000504640"/>
    </source>
</evidence>
<sequence>MESNTLTMNLWGKVGLIAFQIHRTAPLTGTLQTHKGTHATCTNPRGGRREEGRESEGGREGVGKRASYGGERSVSHARASRWSWAAGFPDDGIRELKQRGPPPARSGCGKLRWRISKERSGHDQSSCRCEPPLPTPADQRWGLAGEGKRKL</sequence>
<accession>A0A6J3G096</accession>
<feature type="region of interest" description="Disordered" evidence="1">
    <location>
        <begin position="33"/>
        <end position="151"/>
    </location>
</feature>
<dbReference type="GeneID" id="116534826"/>
<organism evidence="2 3">
    <name type="scientific">Sapajus apella</name>
    <name type="common">Brown-capped capuchin</name>
    <name type="synonym">Cebus apella</name>
    <dbReference type="NCBI Taxonomy" id="9515"/>
    <lineage>
        <taxon>Eukaryota</taxon>
        <taxon>Metazoa</taxon>
        <taxon>Chordata</taxon>
        <taxon>Craniata</taxon>
        <taxon>Vertebrata</taxon>
        <taxon>Euteleostomi</taxon>
        <taxon>Mammalia</taxon>
        <taxon>Eutheria</taxon>
        <taxon>Euarchontoglires</taxon>
        <taxon>Primates</taxon>
        <taxon>Haplorrhini</taxon>
        <taxon>Platyrrhini</taxon>
        <taxon>Cebidae</taxon>
        <taxon>Cebinae</taxon>
        <taxon>Sapajus</taxon>
    </lineage>
</organism>
<evidence type="ECO:0000313" key="3">
    <source>
        <dbReference type="RefSeq" id="XP_032111468.1"/>
    </source>
</evidence>
<proteinExistence type="predicted"/>
<feature type="compositionally biased region" description="Basic and acidic residues" evidence="1">
    <location>
        <begin position="47"/>
        <end position="63"/>
    </location>
</feature>
<evidence type="ECO:0000256" key="1">
    <source>
        <dbReference type="SAM" id="MobiDB-lite"/>
    </source>
</evidence>
<protein>
    <submittedName>
        <fullName evidence="3">Uncharacterized protein LOC116534826 isoform X1</fullName>
    </submittedName>
</protein>